<name>A0ABN9T3D5_9DINO</name>
<proteinExistence type="predicted"/>
<protein>
    <submittedName>
        <fullName evidence="2">Uncharacterized protein</fullName>
    </submittedName>
</protein>
<evidence type="ECO:0000313" key="3">
    <source>
        <dbReference type="Proteomes" id="UP001189429"/>
    </source>
</evidence>
<feature type="non-terminal residue" evidence="2">
    <location>
        <position position="1"/>
    </location>
</feature>
<sequence length="88" mass="9554">AITVVAIGAEGKYCQRGAVSAAAASPPQSGGRWKREHPRRAASRTPSSTPLTRGMEEEEEDHRTASEGVRLRLLRLERLGCQSGNRIN</sequence>
<dbReference type="Proteomes" id="UP001189429">
    <property type="component" value="Unassembled WGS sequence"/>
</dbReference>
<gene>
    <name evidence="2" type="ORF">PCOR1329_LOCUS34871</name>
</gene>
<reference evidence="2" key="1">
    <citation type="submission" date="2023-10" db="EMBL/GenBank/DDBJ databases">
        <authorList>
            <person name="Chen Y."/>
            <person name="Shah S."/>
            <person name="Dougan E. K."/>
            <person name="Thang M."/>
            <person name="Chan C."/>
        </authorList>
    </citation>
    <scope>NUCLEOTIDE SEQUENCE [LARGE SCALE GENOMIC DNA]</scope>
</reference>
<feature type="region of interest" description="Disordered" evidence="1">
    <location>
        <begin position="17"/>
        <end position="68"/>
    </location>
</feature>
<organism evidence="2 3">
    <name type="scientific">Prorocentrum cordatum</name>
    <dbReference type="NCBI Taxonomy" id="2364126"/>
    <lineage>
        <taxon>Eukaryota</taxon>
        <taxon>Sar</taxon>
        <taxon>Alveolata</taxon>
        <taxon>Dinophyceae</taxon>
        <taxon>Prorocentrales</taxon>
        <taxon>Prorocentraceae</taxon>
        <taxon>Prorocentrum</taxon>
    </lineage>
</organism>
<keyword evidence="3" id="KW-1185">Reference proteome</keyword>
<evidence type="ECO:0000313" key="2">
    <source>
        <dbReference type="EMBL" id="CAK0839100.1"/>
    </source>
</evidence>
<feature type="compositionally biased region" description="Basic residues" evidence="1">
    <location>
        <begin position="32"/>
        <end position="42"/>
    </location>
</feature>
<evidence type="ECO:0000256" key="1">
    <source>
        <dbReference type="SAM" id="MobiDB-lite"/>
    </source>
</evidence>
<comment type="caution">
    <text evidence="2">The sequence shown here is derived from an EMBL/GenBank/DDBJ whole genome shotgun (WGS) entry which is preliminary data.</text>
</comment>
<accession>A0ABN9T3D5</accession>
<dbReference type="EMBL" id="CAUYUJ010014271">
    <property type="protein sequence ID" value="CAK0839100.1"/>
    <property type="molecule type" value="Genomic_DNA"/>
</dbReference>
<feature type="compositionally biased region" description="Low complexity" evidence="1">
    <location>
        <begin position="17"/>
        <end position="31"/>
    </location>
</feature>